<dbReference type="AlphaFoldDB" id="S3LTF8"/>
<dbReference type="Pfam" id="PF10618">
    <property type="entry name" value="Tail_tube"/>
    <property type="match status" value="1"/>
</dbReference>
<keyword evidence="2" id="KW-1185">Reference proteome</keyword>
<name>S3LTF8_9SPIR</name>
<dbReference type="PATRIC" id="fig|1125702.3.peg.21"/>
<protein>
    <recommendedName>
        <fullName evidence="3">Phage tail protein</fullName>
    </recommendedName>
</protein>
<dbReference type="Proteomes" id="UP000014605">
    <property type="component" value="Unassembled WGS sequence"/>
</dbReference>
<dbReference type="GeneID" id="301460247"/>
<sequence>MQLLKVSRVISTSLGELPLKEGGATFKPSSFKRETQVGEVHENTGYVETPTAAELSLTLNAAIDPQAFANVSNDTLTIILSGGSQHYMPAAWVTEAVELSKGELKVVYNSAKSQKLT</sequence>
<evidence type="ECO:0000313" key="2">
    <source>
        <dbReference type="Proteomes" id="UP000014605"/>
    </source>
</evidence>
<accession>S3LTF8</accession>
<reference evidence="1 2" key="1">
    <citation type="submission" date="2013-04" db="EMBL/GenBank/DDBJ databases">
        <title>The Genome Sequence of Treponema vincentii F0403.</title>
        <authorList>
            <consortium name="The Broad Institute Genomics Platform"/>
            <person name="Earl A."/>
            <person name="Ward D."/>
            <person name="Feldgarden M."/>
            <person name="Gevers D."/>
            <person name="Leonetti C."/>
            <person name="Izard J."/>
            <person name="Walker B."/>
            <person name="Young S."/>
            <person name="Zeng Q."/>
            <person name="Gargeya S."/>
            <person name="Fitzgerald M."/>
            <person name="Haas B."/>
            <person name="Abouelleil A."/>
            <person name="Allen A.W."/>
            <person name="Alvarado L."/>
            <person name="Arachchi H.M."/>
            <person name="Berlin A.M."/>
            <person name="Chapman S.B."/>
            <person name="Gainer-Dewar J."/>
            <person name="Goldberg J."/>
            <person name="Griggs A."/>
            <person name="Gujja S."/>
            <person name="Hansen M."/>
            <person name="Howarth C."/>
            <person name="Imamovic A."/>
            <person name="Ireland A."/>
            <person name="Larimer J."/>
            <person name="McCowan C."/>
            <person name="Murphy C."/>
            <person name="Pearson M."/>
            <person name="Poon T.W."/>
            <person name="Priest M."/>
            <person name="Roberts A."/>
            <person name="Saif S."/>
            <person name="Shea T."/>
            <person name="Sisk P."/>
            <person name="Sykes S."/>
            <person name="Wortman J."/>
            <person name="Nusbaum C."/>
            <person name="Birren B."/>
        </authorList>
    </citation>
    <scope>NUCLEOTIDE SEQUENCE [LARGE SCALE GENOMIC DNA]</scope>
    <source>
        <strain evidence="1 2">F0403</strain>
    </source>
</reference>
<dbReference type="HOGENOM" id="CLU_2080265_0_0_12"/>
<evidence type="ECO:0000313" key="1">
    <source>
        <dbReference type="EMBL" id="EPF47762.1"/>
    </source>
</evidence>
<gene>
    <name evidence="1" type="ORF">HMPREF1222_00021</name>
</gene>
<dbReference type="EMBL" id="ATFC01000001">
    <property type="protein sequence ID" value="EPF47762.1"/>
    <property type="molecule type" value="Genomic_DNA"/>
</dbReference>
<comment type="caution">
    <text evidence="1">The sequence shown here is derived from an EMBL/GenBank/DDBJ whole genome shotgun (WGS) entry which is preliminary data.</text>
</comment>
<evidence type="ECO:0008006" key="3">
    <source>
        <dbReference type="Google" id="ProtNLM"/>
    </source>
</evidence>
<dbReference type="RefSeq" id="WP_016517669.1">
    <property type="nucleotide sequence ID" value="NZ_KE332512.1"/>
</dbReference>
<organism evidence="1 2">
    <name type="scientific">Treponema vincentii F0403</name>
    <dbReference type="NCBI Taxonomy" id="1125702"/>
    <lineage>
        <taxon>Bacteria</taxon>
        <taxon>Pseudomonadati</taxon>
        <taxon>Spirochaetota</taxon>
        <taxon>Spirochaetia</taxon>
        <taxon>Spirochaetales</taxon>
        <taxon>Treponemataceae</taxon>
        <taxon>Treponema</taxon>
    </lineage>
</organism>
<proteinExistence type="predicted"/>
<dbReference type="InterPro" id="IPR019596">
    <property type="entry name" value="Phage_Mu_GpM_tail_tub"/>
</dbReference>